<sequence length="173" mass="19496">MVTNDEFVGFKDKQQCFANDNSQKVHQDQYSNLNLNQSYKLPILIPVQACSKSYNDENCEGTAAASELPDSTAFDYCKERKKLLSLDNPSKWLKQEVKAEEEPVKQWKKGFSSSATNKNILSFHIAAFENSVKIDASGSFSGKNIKDLKNGISQSIKYEKHLFPSTFIIQVIS</sequence>
<protein>
    <submittedName>
        <fullName evidence="2">Uncharacterized protein</fullName>
    </submittedName>
</protein>
<dbReference type="WBParaSite" id="PDA_v2.g25893.t1">
    <property type="protein sequence ID" value="PDA_v2.g25893.t1"/>
    <property type="gene ID" value="PDA_v2.g25893"/>
</dbReference>
<organism evidence="1 2">
    <name type="scientific">Panagrolaimus davidi</name>
    <dbReference type="NCBI Taxonomy" id="227884"/>
    <lineage>
        <taxon>Eukaryota</taxon>
        <taxon>Metazoa</taxon>
        <taxon>Ecdysozoa</taxon>
        <taxon>Nematoda</taxon>
        <taxon>Chromadorea</taxon>
        <taxon>Rhabditida</taxon>
        <taxon>Tylenchina</taxon>
        <taxon>Panagrolaimomorpha</taxon>
        <taxon>Panagrolaimoidea</taxon>
        <taxon>Panagrolaimidae</taxon>
        <taxon>Panagrolaimus</taxon>
    </lineage>
</organism>
<keyword evidence="1" id="KW-1185">Reference proteome</keyword>
<dbReference type="Proteomes" id="UP000887578">
    <property type="component" value="Unplaced"/>
</dbReference>
<name>A0A914QF85_9BILA</name>
<evidence type="ECO:0000313" key="2">
    <source>
        <dbReference type="WBParaSite" id="PDA_v2.g25893.t1"/>
    </source>
</evidence>
<reference evidence="2" key="1">
    <citation type="submission" date="2022-11" db="UniProtKB">
        <authorList>
            <consortium name="WormBaseParasite"/>
        </authorList>
    </citation>
    <scope>IDENTIFICATION</scope>
</reference>
<evidence type="ECO:0000313" key="1">
    <source>
        <dbReference type="Proteomes" id="UP000887578"/>
    </source>
</evidence>
<proteinExistence type="predicted"/>
<accession>A0A914QF85</accession>
<dbReference type="AlphaFoldDB" id="A0A914QF85"/>